<keyword evidence="3" id="KW-1185">Reference proteome</keyword>
<dbReference type="AlphaFoldDB" id="A0A811YP00"/>
<evidence type="ECO:0000256" key="1">
    <source>
        <dbReference type="SAM" id="MobiDB-lite"/>
    </source>
</evidence>
<proteinExistence type="predicted"/>
<feature type="compositionally biased region" description="Basic and acidic residues" evidence="1">
    <location>
        <begin position="26"/>
        <end position="41"/>
    </location>
</feature>
<gene>
    <name evidence="2" type="ORF">NYPRO_LOCUS11166</name>
</gene>
<organism evidence="2 3">
    <name type="scientific">Nyctereutes procyonoides</name>
    <name type="common">Raccoon dog</name>
    <name type="synonym">Canis procyonoides</name>
    <dbReference type="NCBI Taxonomy" id="34880"/>
    <lineage>
        <taxon>Eukaryota</taxon>
        <taxon>Metazoa</taxon>
        <taxon>Chordata</taxon>
        <taxon>Craniata</taxon>
        <taxon>Vertebrata</taxon>
        <taxon>Euteleostomi</taxon>
        <taxon>Mammalia</taxon>
        <taxon>Eutheria</taxon>
        <taxon>Laurasiatheria</taxon>
        <taxon>Carnivora</taxon>
        <taxon>Caniformia</taxon>
        <taxon>Canidae</taxon>
        <taxon>Nyctereutes</taxon>
    </lineage>
</organism>
<dbReference type="EMBL" id="CAJHUB010000681">
    <property type="protein sequence ID" value="CAD7678368.1"/>
    <property type="molecule type" value="Genomic_DNA"/>
</dbReference>
<sequence length="67" mass="7919">MRSSAWALIQYNQCPYRKRKFGHRPAQMEDHVRTREEDGHLSVKGRGLRRSQPCLQLDLRLPSSRIT</sequence>
<evidence type="ECO:0000313" key="3">
    <source>
        <dbReference type="Proteomes" id="UP000645828"/>
    </source>
</evidence>
<evidence type="ECO:0000313" key="2">
    <source>
        <dbReference type="EMBL" id="CAD7678368.1"/>
    </source>
</evidence>
<dbReference type="Proteomes" id="UP000645828">
    <property type="component" value="Unassembled WGS sequence"/>
</dbReference>
<feature type="region of interest" description="Disordered" evidence="1">
    <location>
        <begin position="23"/>
        <end position="45"/>
    </location>
</feature>
<protein>
    <submittedName>
        <fullName evidence="2">(raccoon dog) hypothetical protein</fullName>
    </submittedName>
</protein>
<name>A0A811YP00_NYCPR</name>
<comment type="caution">
    <text evidence="2">The sequence shown here is derived from an EMBL/GenBank/DDBJ whole genome shotgun (WGS) entry which is preliminary data.</text>
</comment>
<reference evidence="2" key="1">
    <citation type="submission" date="2020-12" db="EMBL/GenBank/DDBJ databases">
        <authorList>
            <consortium name="Molecular Ecology Group"/>
        </authorList>
    </citation>
    <scope>NUCLEOTIDE SEQUENCE</scope>
    <source>
        <strain evidence="2">TBG_1078</strain>
    </source>
</reference>
<accession>A0A811YP00</accession>